<keyword evidence="2" id="KW-0472">Membrane</keyword>
<evidence type="ECO:0000313" key="3">
    <source>
        <dbReference type="EMBL" id="OMD24168.1"/>
    </source>
</evidence>
<feature type="transmembrane region" description="Helical" evidence="2">
    <location>
        <begin position="84"/>
        <end position="103"/>
    </location>
</feature>
<keyword evidence="2" id="KW-0812">Transmembrane</keyword>
<evidence type="ECO:0000256" key="2">
    <source>
        <dbReference type="SAM" id="Phobius"/>
    </source>
</evidence>
<accession>A0A1R0WY69</accession>
<dbReference type="RefSeq" id="WP_036686681.1">
    <property type="nucleotide sequence ID" value="NZ_MKQP01000054.1"/>
</dbReference>
<protein>
    <submittedName>
        <fullName evidence="3">Uncharacterized protein</fullName>
    </submittedName>
</protein>
<proteinExistence type="predicted"/>
<dbReference type="EMBL" id="MKQP01000054">
    <property type="protein sequence ID" value="OMD24168.1"/>
    <property type="molecule type" value="Genomic_DNA"/>
</dbReference>
<keyword evidence="2" id="KW-1133">Transmembrane helix</keyword>
<comment type="caution">
    <text evidence="3">The sequence shown here is derived from an EMBL/GenBank/DDBJ whole genome shotgun (WGS) entry which is preliminary data.</text>
</comment>
<gene>
    <name evidence="3" type="ORF">BJP51_29930</name>
</gene>
<name>A0A1R0WY69_9BACL</name>
<feature type="compositionally biased region" description="Polar residues" evidence="1">
    <location>
        <begin position="59"/>
        <end position="70"/>
    </location>
</feature>
<reference evidence="3 4" key="1">
    <citation type="submission" date="2016-10" db="EMBL/GenBank/DDBJ databases">
        <title>Paenibacillus species isolates.</title>
        <authorList>
            <person name="Beno S.M."/>
        </authorList>
    </citation>
    <scope>NUCLEOTIDE SEQUENCE [LARGE SCALE GENOMIC DNA]</scope>
    <source>
        <strain evidence="3 4">FSL H7-0604</strain>
    </source>
</reference>
<evidence type="ECO:0000256" key="1">
    <source>
        <dbReference type="SAM" id="MobiDB-lite"/>
    </source>
</evidence>
<dbReference type="Proteomes" id="UP000187465">
    <property type="component" value="Unassembled WGS sequence"/>
</dbReference>
<evidence type="ECO:0000313" key="4">
    <source>
        <dbReference type="Proteomes" id="UP000187465"/>
    </source>
</evidence>
<organism evidence="3 4">
    <name type="scientific">Paenibacillus odorifer</name>
    <dbReference type="NCBI Taxonomy" id="189426"/>
    <lineage>
        <taxon>Bacteria</taxon>
        <taxon>Bacillati</taxon>
        <taxon>Bacillota</taxon>
        <taxon>Bacilli</taxon>
        <taxon>Bacillales</taxon>
        <taxon>Paenibacillaceae</taxon>
        <taxon>Paenibacillus</taxon>
    </lineage>
</organism>
<feature type="compositionally biased region" description="Basic residues" evidence="1">
    <location>
        <begin position="71"/>
        <end position="81"/>
    </location>
</feature>
<sequence>MTKQPLNQDHNKQYTDEAWAKLQNKLASEHASPKWAVWSQQLAVDVMKDDDKPHPEMGQPQSTDDNPITNRRSKRPRMNRRRKWGVAVAGAAIFAVILGTPVGNTAMASLLNQFRMEEVTVVNENDIRDIFYQVNESQSMNEAMNKFGVFTSTFGSNKGIIPLDQVEETLGFTLPSGTLLKNVKSAYITNSQEITLKLNIEAVNKAMKRLGAKQLLPEAIDGKEIKLDLSEIVNYDLSMDNDKWANLTQTKTPLITVDPTIKVDEALEAIIDFPLLPDYLKSSLKQSRILSGEIPLPLVKGLNTDQIKIKDTTVLLNQNEYSQGIVYSAIWVQNGQLFDFNGGSVYTDKAVFLEKIEELIE</sequence>
<feature type="region of interest" description="Disordered" evidence="1">
    <location>
        <begin position="46"/>
        <end position="81"/>
    </location>
</feature>
<dbReference type="AlphaFoldDB" id="A0A1R0WY69"/>
<feature type="compositionally biased region" description="Basic and acidic residues" evidence="1">
    <location>
        <begin position="46"/>
        <end position="55"/>
    </location>
</feature>